<proteinExistence type="predicted"/>
<dbReference type="EMBL" id="SDGV01000003">
    <property type="protein sequence ID" value="THB62163.1"/>
    <property type="molecule type" value="Genomic_DNA"/>
</dbReference>
<sequence>MWLIIGLILGTLMILLSLILMVKLRKMGMDEMINRKKVEKYSITLFILGVLLLAITIKFISTTQGYDIPNNPLP</sequence>
<reference evidence="2 3" key="1">
    <citation type="submission" date="2019-01" db="EMBL/GenBank/DDBJ databases">
        <title>Vagococcus silagei sp. nov. isolated from brewer's grain.</title>
        <authorList>
            <person name="Guu J.-R."/>
        </authorList>
    </citation>
    <scope>NUCLEOTIDE SEQUENCE [LARGE SCALE GENOMIC DNA]</scope>
    <source>
        <strain evidence="2 3">2B-2</strain>
    </source>
</reference>
<keyword evidence="1" id="KW-0472">Membrane</keyword>
<name>A0A4S3B833_9ENTE</name>
<keyword evidence="3" id="KW-1185">Reference proteome</keyword>
<accession>A0A4S3B833</accession>
<keyword evidence="1" id="KW-1133">Transmembrane helix</keyword>
<evidence type="ECO:0000313" key="3">
    <source>
        <dbReference type="Proteomes" id="UP000310506"/>
    </source>
</evidence>
<keyword evidence="1" id="KW-0812">Transmembrane</keyword>
<protein>
    <submittedName>
        <fullName evidence="2">Uncharacterized protein</fullName>
    </submittedName>
</protein>
<comment type="caution">
    <text evidence="2">The sequence shown here is derived from an EMBL/GenBank/DDBJ whole genome shotgun (WGS) entry which is preliminary data.</text>
</comment>
<dbReference type="RefSeq" id="WP_136135905.1">
    <property type="nucleotide sequence ID" value="NZ_SDGV01000003.1"/>
</dbReference>
<feature type="transmembrane region" description="Helical" evidence="1">
    <location>
        <begin position="43"/>
        <end position="61"/>
    </location>
</feature>
<dbReference type="Proteomes" id="UP000310506">
    <property type="component" value="Unassembled WGS sequence"/>
</dbReference>
<feature type="transmembrane region" description="Helical" evidence="1">
    <location>
        <begin position="6"/>
        <end position="22"/>
    </location>
</feature>
<organism evidence="2 3">
    <name type="scientific">Vagococcus silagei</name>
    <dbReference type="NCBI Taxonomy" id="2508885"/>
    <lineage>
        <taxon>Bacteria</taxon>
        <taxon>Bacillati</taxon>
        <taxon>Bacillota</taxon>
        <taxon>Bacilli</taxon>
        <taxon>Lactobacillales</taxon>
        <taxon>Enterococcaceae</taxon>
        <taxon>Vagococcus</taxon>
    </lineage>
</organism>
<gene>
    <name evidence="2" type="ORF">ESZ54_01480</name>
</gene>
<evidence type="ECO:0000256" key="1">
    <source>
        <dbReference type="SAM" id="Phobius"/>
    </source>
</evidence>
<evidence type="ECO:0000313" key="2">
    <source>
        <dbReference type="EMBL" id="THB62163.1"/>
    </source>
</evidence>
<dbReference type="AlphaFoldDB" id="A0A4S3B833"/>